<dbReference type="EMBL" id="JAVALS010000011">
    <property type="protein sequence ID" value="MDP5228193.1"/>
    <property type="molecule type" value="Genomic_DNA"/>
</dbReference>
<dbReference type="Pfam" id="PF24722">
    <property type="entry name" value="DUF7674"/>
    <property type="match status" value="1"/>
</dbReference>
<reference evidence="2 3" key="1">
    <citation type="submission" date="2023-08" db="EMBL/GenBank/DDBJ databases">
        <title>Arthrobacter horti sp. nov., isolated from forest soil.</title>
        <authorList>
            <person name="Park M."/>
        </authorList>
    </citation>
    <scope>NUCLEOTIDE SEQUENCE [LARGE SCALE GENOMIC DNA]</scope>
    <source>
        <strain evidence="2 3">YJM1</strain>
    </source>
</reference>
<dbReference type="RefSeq" id="WP_305997241.1">
    <property type="nucleotide sequence ID" value="NZ_JAVALS010000011.1"/>
</dbReference>
<keyword evidence="3" id="KW-1185">Reference proteome</keyword>
<evidence type="ECO:0000313" key="2">
    <source>
        <dbReference type="EMBL" id="MDP5228193.1"/>
    </source>
</evidence>
<sequence>MSAVNRKVSTEEEYRRLRDEASHVFDLAVRFPNRPHRRSPAHIAILDWDWFLGDDFPTALKALAKRDGTDMAVLVAVDPDDPGELHMEDDFPAAIIQPSAFSSEAYNQIILPKLTTLGFDGIYMRADVIAIYSRSFRWSIWAERTWEFAVICAEFDLHFLGSMDIPVAFDFRQAVNNLWPSVDFSKSREEQTENRQRHLSRFAQSYSEQVPQPVGVKAENVASIGALIHEFPELTEILQESLEDNEGQVLAHLIMADVFRWMAAHVENDRSACQSIVNWLEREFERGPDEVKNLIIVSGVELIPDPGDTGAELRDMLGPLLKSMDPWII</sequence>
<dbReference type="InterPro" id="IPR056091">
    <property type="entry name" value="DUF7674"/>
</dbReference>
<organism evidence="2 3">
    <name type="scientific">Arthrobacter horti</name>
    <dbReference type="NCBI Taxonomy" id="3068273"/>
    <lineage>
        <taxon>Bacteria</taxon>
        <taxon>Bacillati</taxon>
        <taxon>Actinomycetota</taxon>
        <taxon>Actinomycetes</taxon>
        <taxon>Micrococcales</taxon>
        <taxon>Micrococcaceae</taxon>
        <taxon>Arthrobacter</taxon>
    </lineage>
</organism>
<evidence type="ECO:0000313" key="3">
    <source>
        <dbReference type="Proteomes" id="UP001232725"/>
    </source>
</evidence>
<feature type="domain" description="DUF7674" evidence="1">
    <location>
        <begin position="227"/>
        <end position="323"/>
    </location>
</feature>
<proteinExistence type="predicted"/>
<gene>
    <name evidence="2" type="ORF">Q9R02_13590</name>
</gene>
<dbReference type="Proteomes" id="UP001232725">
    <property type="component" value="Unassembled WGS sequence"/>
</dbReference>
<protein>
    <recommendedName>
        <fullName evidence="1">DUF7674 domain-containing protein</fullName>
    </recommendedName>
</protein>
<accession>A0ABT9IRJ9</accession>
<name>A0ABT9IRJ9_9MICC</name>
<evidence type="ECO:0000259" key="1">
    <source>
        <dbReference type="Pfam" id="PF24722"/>
    </source>
</evidence>
<comment type="caution">
    <text evidence="2">The sequence shown here is derived from an EMBL/GenBank/DDBJ whole genome shotgun (WGS) entry which is preliminary data.</text>
</comment>